<evidence type="ECO:0000313" key="3">
    <source>
        <dbReference type="Proteomes" id="UP000642829"/>
    </source>
</evidence>
<sequence>MKNLAFIFILALSLANISNAKAVIKNNWWSDEILVIEYNGERRMFAGWNKDAKYFWDNGSLPPHHTDSIPTMAVNNNISDTPDASATVIKQQADTIGRLRAENALLRKKLADLETKANIHIWKDIEGNSFAGTLIGFELGEARIRRLSDSKEFLIPEARLAPESAALAKALGSLSKPQ</sequence>
<name>A0A8J3DA58_9BACT</name>
<comment type="caution">
    <text evidence="2">The sequence shown here is derived from an EMBL/GenBank/DDBJ whole genome shotgun (WGS) entry which is preliminary data.</text>
</comment>
<reference evidence="2" key="1">
    <citation type="journal article" date="2014" name="Int. J. Syst. Evol. Microbiol.">
        <title>Complete genome sequence of Corynebacterium casei LMG S-19264T (=DSM 44701T), isolated from a smear-ripened cheese.</title>
        <authorList>
            <consortium name="US DOE Joint Genome Institute (JGI-PGF)"/>
            <person name="Walter F."/>
            <person name="Albersmeier A."/>
            <person name="Kalinowski J."/>
            <person name="Ruckert C."/>
        </authorList>
    </citation>
    <scope>NUCLEOTIDE SEQUENCE</scope>
    <source>
        <strain evidence="2">KCTC 12870</strain>
    </source>
</reference>
<dbReference type="RefSeq" id="WP_189511860.1">
    <property type="nucleotide sequence ID" value="NZ_BMXG01000003.1"/>
</dbReference>
<keyword evidence="1" id="KW-0732">Signal</keyword>
<evidence type="ECO:0000313" key="2">
    <source>
        <dbReference type="EMBL" id="GHB93855.1"/>
    </source>
</evidence>
<gene>
    <name evidence="2" type="ORF">GCM10007047_06770</name>
</gene>
<dbReference type="Proteomes" id="UP000642829">
    <property type="component" value="Unassembled WGS sequence"/>
</dbReference>
<feature type="signal peptide" evidence="1">
    <location>
        <begin position="1"/>
        <end position="22"/>
    </location>
</feature>
<feature type="chain" id="PRO_5035269633" evidence="1">
    <location>
        <begin position="23"/>
        <end position="178"/>
    </location>
</feature>
<keyword evidence="3" id="KW-1185">Reference proteome</keyword>
<proteinExistence type="predicted"/>
<organism evidence="2 3">
    <name type="scientific">Cerasicoccus arenae</name>
    <dbReference type="NCBI Taxonomy" id="424488"/>
    <lineage>
        <taxon>Bacteria</taxon>
        <taxon>Pseudomonadati</taxon>
        <taxon>Verrucomicrobiota</taxon>
        <taxon>Opitutia</taxon>
        <taxon>Puniceicoccales</taxon>
        <taxon>Cerasicoccaceae</taxon>
        <taxon>Cerasicoccus</taxon>
    </lineage>
</organism>
<dbReference type="EMBL" id="BMXG01000003">
    <property type="protein sequence ID" value="GHB93855.1"/>
    <property type="molecule type" value="Genomic_DNA"/>
</dbReference>
<protein>
    <submittedName>
        <fullName evidence="2">Uncharacterized protein</fullName>
    </submittedName>
</protein>
<evidence type="ECO:0000256" key="1">
    <source>
        <dbReference type="SAM" id="SignalP"/>
    </source>
</evidence>
<dbReference type="AlphaFoldDB" id="A0A8J3DA58"/>
<accession>A0A8J3DA58</accession>
<reference evidence="2" key="2">
    <citation type="submission" date="2020-09" db="EMBL/GenBank/DDBJ databases">
        <authorList>
            <person name="Sun Q."/>
            <person name="Kim S."/>
        </authorList>
    </citation>
    <scope>NUCLEOTIDE SEQUENCE</scope>
    <source>
        <strain evidence="2">KCTC 12870</strain>
    </source>
</reference>